<comment type="subcellular location">
    <subcellularLocation>
        <location evidence="11">Cytoplasm</location>
    </subcellularLocation>
</comment>
<organism evidence="14 15">
    <name type="scientific">Paracholeplasma vituli</name>
    <dbReference type="NCBI Taxonomy" id="69473"/>
    <lineage>
        <taxon>Bacteria</taxon>
        <taxon>Bacillati</taxon>
        <taxon>Mycoplasmatota</taxon>
        <taxon>Mollicutes</taxon>
        <taxon>Acholeplasmatales</taxon>
        <taxon>Acholeplasmataceae</taxon>
        <taxon>Paracholeplasma</taxon>
    </lineage>
</organism>
<evidence type="ECO:0000256" key="6">
    <source>
        <dbReference type="ARBA" id="ARBA00022730"/>
    </source>
</evidence>
<dbReference type="NCBIfam" id="TIGR00334">
    <property type="entry name" value="5S_RNA_mat_M5"/>
    <property type="match status" value="1"/>
</dbReference>
<dbReference type="GO" id="GO:0043822">
    <property type="term" value="F:ribonuclease M5 activity"/>
    <property type="evidence" value="ECO:0007669"/>
    <property type="project" value="UniProtKB-EC"/>
</dbReference>
<comment type="similarity">
    <text evidence="11">Belongs to the ribonuclease M5 family.</text>
</comment>
<evidence type="ECO:0000256" key="12">
    <source>
        <dbReference type="NCBIfam" id="TIGR00334"/>
    </source>
</evidence>
<dbReference type="Proteomes" id="UP001209076">
    <property type="component" value="Unassembled WGS sequence"/>
</dbReference>
<keyword evidence="15" id="KW-1185">Reference proteome</keyword>
<comment type="catalytic activity">
    <reaction evidence="11">
        <text>Endonucleolytic cleavage of RNA, removing 21 and 42 nucleotides, respectively, from the 5'- and 3'-termini of a 5S-rRNA precursor.</text>
        <dbReference type="EC" id="3.1.26.8"/>
    </reaction>
</comment>
<keyword evidence="8 11" id="KW-0378">Hydrolase</keyword>
<evidence type="ECO:0000256" key="7">
    <source>
        <dbReference type="ARBA" id="ARBA00022759"/>
    </source>
</evidence>
<evidence type="ECO:0000256" key="1">
    <source>
        <dbReference type="ARBA" id="ARBA00022490"/>
    </source>
</evidence>
<keyword evidence="6 11" id="KW-0699">rRNA-binding</keyword>
<dbReference type="EC" id="3.1.26.8" evidence="11 12"/>
<dbReference type="Pfam" id="PF01751">
    <property type="entry name" value="Toprim"/>
    <property type="match status" value="1"/>
</dbReference>
<evidence type="ECO:0000313" key="15">
    <source>
        <dbReference type="Proteomes" id="UP001209076"/>
    </source>
</evidence>
<dbReference type="SMART" id="SM00493">
    <property type="entry name" value="TOPRIM"/>
    <property type="match status" value="1"/>
</dbReference>
<keyword evidence="9" id="KW-0460">Magnesium</keyword>
<evidence type="ECO:0000256" key="3">
    <source>
        <dbReference type="ARBA" id="ARBA00022552"/>
    </source>
</evidence>
<name>A0ABT2PTN4_9MOLU</name>
<dbReference type="HAMAP" id="MF_01469">
    <property type="entry name" value="RNase_M5"/>
    <property type="match status" value="1"/>
</dbReference>
<accession>A0ABT2PTN4</accession>
<proteinExistence type="inferred from homology"/>
<evidence type="ECO:0000256" key="4">
    <source>
        <dbReference type="ARBA" id="ARBA00022722"/>
    </source>
</evidence>
<keyword evidence="1 11" id="KW-0963">Cytoplasm</keyword>
<protein>
    <recommendedName>
        <fullName evidence="11 12">Ribonuclease M5</fullName>
        <ecNumber evidence="11 12">3.1.26.8</ecNumber>
    </recommendedName>
    <alternativeName>
        <fullName evidence="11">RNase M5</fullName>
    </alternativeName>
    <alternativeName>
        <fullName evidence="11">Ribosomal RNA terminal maturase M5</fullName>
    </alternativeName>
</protein>
<evidence type="ECO:0000259" key="13">
    <source>
        <dbReference type="PROSITE" id="PS50880"/>
    </source>
</evidence>
<evidence type="ECO:0000256" key="5">
    <source>
        <dbReference type="ARBA" id="ARBA00022723"/>
    </source>
</evidence>
<reference evidence="15" key="1">
    <citation type="submission" date="2023-07" db="EMBL/GenBank/DDBJ databases">
        <title>Novel Mycoplasma species identified in domestic and wild animals.</title>
        <authorList>
            <person name="Volokhov D.V."/>
            <person name="Furtak V.A."/>
            <person name="Zagorodnyaya T.A."/>
        </authorList>
    </citation>
    <scope>NUCLEOTIDE SEQUENCE [LARGE SCALE GENOMIC DNA]</scope>
    <source>
        <strain evidence="15">92-19</strain>
    </source>
</reference>
<dbReference type="EMBL" id="JAOEGN010000001">
    <property type="protein sequence ID" value="MCU0104195.1"/>
    <property type="molecule type" value="Genomic_DNA"/>
</dbReference>
<dbReference type="PANTHER" id="PTHR39156">
    <property type="entry name" value="RIBONUCLEASE M5"/>
    <property type="match status" value="1"/>
</dbReference>
<evidence type="ECO:0000256" key="10">
    <source>
        <dbReference type="ARBA" id="ARBA00022884"/>
    </source>
</evidence>
<dbReference type="InterPro" id="IPR034141">
    <property type="entry name" value="TOPRIM_RNase_M5-like"/>
</dbReference>
<dbReference type="CDD" id="cd01027">
    <property type="entry name" value="TOPRIM_RNase_M5_like"/>
    <property type="match status" value="1"/>
</dbReference>
<dbReference type="Pfam" id="PF13331">
    <property type="entry name" value="DUF4093"/>
    <property type="match status" value="1"/>
</dbReference>
<dbReference type="PANTHER" id="PTHR39156:SF2">
    <property type="entry name" value="DNA PRIMASE (BACTERIAL TYPE) AND SMALL PRIMASE-LIKE PROTEINS"/>
    <property type="match status" value="1"/>
</dbReference>
<keyword evidence="5" id="KW-0479">Metal-binding</keyword>
<sequence>MNEIIVVEGRHDYQKVKQVLPEANILITNGSAIDMTFIEQLKRLSEQHDIIVFVDADNAGERLRRIISKHIPSAKHAFIERNLSLSSNEKKVGIEHADGYTILEALKLKRSAVSGSDITPHFLLEQGLIGENESRLKRLFLCEKLRIGYVNGKGLYQRLSLFGITEQEVEEVLYGYESS</sequence>
<keyword evidence="7 11" id="KW-0255">Endonuclease</keyword>
<evidence type="ECO:0000313" key="14">
    <source>
        <dbReference type="EMBL" id="MCU0104195.1"/>
    </source>
</evidence>
<dbReference type="PROSITE" id="PS50880">
    <property type="entry name" value="TOPRIM"/>
    <property type="match status" value="1"/>
</dbReference>
<dbReference type="SUPFAM" id="SSF110455">
    <property type="entry name" value="Toprim domain"/>
    <property type="match status" value="1"/>
</dbReference>
<comment type="caution">
    <text evidence="14">The sequence shown here is derived from an EMBL/GenBank/DDBJ whole genome shotgun (WGS) entry which is preliminary data.</text>
</comment>
<dbReference type="Gene3D" id="3.40.1360.10">
    <property type="match status" value="1"/>
</dbReference>
<keyword evidence="3 11" id="KW-0698">rRNA processing</keyword>
<comment type="function">
    <text evidence="11">Required for correct processing of both the 5' and 3' ends of 5S rRNA precursor. Cleaves both sides of a double-stranded region yielding mature 5S rRNA in one step.</text>
</comment>
<evidence type="ECO:0000256" key="11">
    <source>
        <dbReference type="HAMAP-Rule" id="MF_01469"/>
    </source>
</evidence>
<feature type="domain" description="Toprim" evidence="13">
    <location>
        <begin position="2"/>
        <end position="86"/>
    </location>
</feature>
<evidence type="ECO:0000256" key="9">
    <source>
        <dbReference type="ARBA" id="ARBA00022842"/>
    </source>
</evidence>
<evidence type="ECO:0000256" key="2">
    <source>
        <dbReference type="ARBA" id="ARBA00022517"/>
    </source>
</evidence>
<dbReference type="RefSeq" id="WP_262095410.1">
    <property type="nucleotide sequence ID" value="NZ_JAOEGN010000001.1"/>
</dbReference>
<gene>
    <name evidence="11 14" type="primary">rnmV</name>
    <name evidence="14" type="ORF">N7603_00775</name>
</gene>
<keyword evidence="2 11" id="KW-0690">Ribosome biogenesis</keyword>
<evidence type="ECO:0000256" key="8">
    <source>
        <dbReference type="ARBA" id="ARBA00022801"/>
    </source>
</evidence>
<keyword evidence="10 11" id="KW-0694">RNA-binding</keyword>
<dbReference type="InterPro" id="IPR004466">
    <property type="entry name" value="RNase_M5"/>
</dbReference>
<dbReference type="InterPro" id="IPR006171">
    <property type="entry name" value="TOPRIM_dom"/>
</dbReference>
<keyword evidence="4 11" id="KW-0540">Nuclease</keyword>
<dbReference type="InterPro" id="IPR025156">
    <property type="entry name" value="RNase_M5_C"/>
</dbReference>